<name>A0AA40FVM9_9HYME</name>
<reference evidence="1" key="1">
    <citation type="submission" date="2021-10" db="EMBL/GenBank/DDBJ databases">
        <title>Melipona bicolor Genome sequencing and assembly.</title>
        <authorList>
            <person name="Araujo N.S."/>
            <person name="Arias M.C."/>
        </authorList>
    </citation>
    <scope>NUCLEOTIDE SEQUENCE</scope>
    <source>
        <strain evidence="1">USP_2M_L1-L4_2017</strain>
        <tissue evidence="1">Whole body</tissue>
    </source>
</reference>
<evidence type="ECO:0000313" key="2">
    <source>
        <dbReference type="Proteomes" id="UP001177670"/>
    </source>
</evidence>
<sequence length="222" mass="25310">MATMSPAENCDYPGKPRASRFKCVIYVWDWNISGFTQRLLRYPVKYPWQLALLFRKKIAPNIFRKRKKGKKLAKTNIQTASNSGKQLFRLLFYPKTIFSFFFVLSNTLSEKEKKRGKNFHQISLLKARAEDQQKLQFAKRSSSTPITSGEATFSFSSCLPNRRKNVADGRVEATSQGGCWAETRKKRATPRSRCAVPMTLRVVNGEGKGQRSRLVSTKGSRG</sequence>
<comment type="caution">
    <text evidence="1">The sequence shown here is derived from an EMBL/GenBank/DDBJ whole genome shotgun (WGS) entry which is preliminary data.</text>
</comment>
<dbReference type="Proteomes" id="UP001177670">
    <property type="component" value="Unassembled WGS sequence"/>
</dbReference>
<organism evidence="1 2">
    <name type="scientific">Melipona bicolor</name>
    <dbReference type="NCBI Taxonomy" id="60889"/>
    <lineage>
        <taxon>Eukaryota</taxon>
        <taxon>Metazoa</taxon>
        <taxon>Ecdysozoa</taxon>
        <taxon>Arthropoda</taxon>
        <taxon>Hexapoda</taxon>
        <taxon>Insecta</taxon>
        <taxon>Pterygota</taxon>
        <taxon>Neoptera</taxon>
        <taxon>Endopterygota</taxon>
        <taxon>Hymenoptera</taxon>
        <taxon>Apocrita</taxon>
        <taxon>Aculeata</taxon>
        <taxon>Apoidea</taxon>
        <taxon>Anthophila</taxon>
        <taxon>Apidae</taxon>
        <taxon>Melipona</taxon>
    </lineage>
</organism>
<protein>
    <submittedName>
        <fullName evidence="1">Uncharacterized protein</fullName>
    </submittedName>
</protein>
<gene>
    <name evidence="1" type="ORF">K0M31_005438</name>
</gene>
<proteinExistence type="predicted"/>
<dbReference type="EMBL" id="JAHYIQ010000015">
    <property type="protein sequence ID" value="KAK1125902.1"/>
    <property type="molecule type" value="Genomic_DNA"/>
</dbReference>
<accession>A0AA40FVM9</accession>
<dbReference type="AlphaFoldDB" id="A0AA40FVM9"/>
<keyword evidence="2" id="KW-1185">Reference proteome</keyword>
<evidence type="ECO:0000313" key="1">
    <source>
        <dbReference type="EMBL" id="KAK1125902.1"/>
    </source>
</evidence>